<dbReference type="PANTHER" id="PTHR46411">
    <property type="entry name" value="FAMILY ATPASE, PUTATIVE-RELATED"/>
    <property type="match status" value="1"/>
</dbReference>
<evidence type="ECO:0000259" key="1">
    <source>
        <dbReference type="Pfam" id="PF22942"/>
    </source>
</evidence>
<feature type="domain" description="DUF7025" evidence="1">
    <location>
        <begin position="52"/>
        <end position="139"/>
    </location>
</feature>
<dbReference type="PANTHER" id="PTHR46411:SF3">
    <property type="entry name" value="AAA+ ATPASE DOMAIN-CONTAINING PROTEIN"/>
    <property type="match status" value="1"/>
</dbReference>
<dbReference type="EMBL" id="JAQQWI010000016">
    <property type="protein sequence ID" value="KAK8009477.1"/>
    <property type="molecule type" value="Genomic_DNA"/>
</dbReference>
<organism evidence="2 3">
    <name type="scientific">Apiospora marii</name>
    <dbReference type="NCBI Taxonomy" id="335849"/>
    <lineage>
        <taxon>Eukaryota</taxon>
        <taxon>Fungi</taxon>
        <taxon>Dikarya</taxon>
        <taxon>Ascomycota</taxon>
        <taxon>Pezizomycotina</taxon>
        <taxon>Sordariomycetes</taxon>
        <taxon>Xylariomycetidae</taxon>
        <taxon>Amphisphaeriales</taxon>
        <taxon>Apiosporaceae</taxon>
        <taxon>Apiospora</taxon>
    </lineage>
</organism>
<comment type="caution">
    <text evidence="2">The sequence shown here is derived from an EMBL/GenBank/DDBJ whole genome shotgun (WGS) entry which is preliminary data.</text>
</comment>
<dbReference type="InterPro" id="IPR027417">
    <property type="entry name" value="P-loop_NTPase"/>
</dbReference>
<evidence type="ECO:0000313" key="2">
    <source>
        <dbReference type="EMBL" id="KAK8009477.1"/>
    </source>
</evidence>
<reference evidence="2 3" key="1">
    <citation type="submission" date="2023-01" db="EMBL/GenBank/DDBJ databases">
        <title>Analysis of 21 Apiospora genomes using comparative genomics revels a genus with tremendous synthesis potential of carbohydrate active enzymes and secondary metabolites.</title>
        <authorList>
            <person name="Sorensen T."/>
        </authorList>
    </citation>
    <scope>NUCLEOTIDE SEQUENCE [LARGE SCALE GENOMIC DNA]</scope>
    <source>
        <strain evidence="2 3">CBS 20057</strain>
    </source>
</reference>
<dbReference type="Proteomes" id="UP001396898">
    <property type="component" value="Unassembled WGS sequence"/>
</dbReference>
<accession>A0ABR1RFT0</accession>
<name>A0ABR1RFT0_9PEZI</name>
<evidence type="ECO:0000313" key="3">
    <source>
        <dbReference type="Proteomes" id="UP001396898"/>
    </source>
</evidence>
<proteinExistence type="predicted"/>
<gene>
    <name evidence="2" type="ORF">PG991_012028</name>
</gene>
<dbReference type="Gene3D" id="3.40.50.300">
    <property type="entry name" value="P-loop containing nucleotide triphosphate hydrolases"/>
    <property type="match status" value="1"/>
</dbReference>
<dbReference type="InterPro" id="IPR054289">
    <property type="entry name" value="DUF7025"/>
</dbReference>
<sequence length="320" mass="36433">MVVGAPFKSLFFGYSRIRDIFGQLEDGGEEKQHMKLLVDCMDGLFREMGPKMKDLQSKGMIDAVNIWALFPKGAIVYSRHGGHDRALEVVKFQDWRLECRSLAFDGSIFGWESVEITLKEFTGTRNINELEAYPLRFHPEQKALEESLAKRGAKALEYQDISLLDYDGQAHGRRQALGCDFVAGKVLLATLEYYSGIIFMTTNLLEGVDPAIISRLDIHLEYPCLDFATRLQLWRNLLLMPIPQPLLFEDIRDDVTVTPASIPSPAPNPTLDDIRLAEADFRDLASWRVNGRDIKHAVKNATKWCYIKKEPITSRHCRRG</sequence>
<keyword evidence="3" id="KW-1185">Reference proteome</keyword>
<protein>
    <recommendedName>
        <fullName evidence="1">DUF7025 domain-containing protein</fullName>
    </recommendedName>
</protein>
<dbReference type="Pfam" id="PF22942">
    <property type="entry name" value="DUF7025"/>
    <property type="match status" value="1"/>
</dbReference>
<dbReference type="SUPFAM" id="SSF52540">
    <property type="entry name" value="P-loop containing nucleoside triphosphate hydrolases"/>
    <property type="match status" value="1"/>
</dbReference>